<organism evidence="1 2">
    <name type="scientific">Taklimakanibacter albus</name>
    <dbReference type="NCBI Taxonomy" id="2800327"/>
    <lineage>
        <taxon>Bacteria</taxon>
        <taxon>Pseudomonadati</taxon>
        <taxon>Pseudomonadota</taxon>
        <taxon>Alphaproteobacteria</taxon>
        <taxon>Hyphomicrobiales</taxon>
        <taxon>Aestuariivirgaceae</taxon>
        <taxon>Taklimakanibacter</taxon>
    </lineage>
</organism>
<reference evidence="1" key="1">
    <citation type="submission" date="2021-01" db="EMBL/GenBank/DDBJ databases">
        <authorList>
            <person name="Sun Q."/>
        </authorList>
    </citation>
    <scope>NUCLEOTIDE SEQUENCE</scope>
    <source>
        <strain evidence="1">YIM B02566</strain>
    </source>
</reference>
<dbReference type="Proteomes" id="UP000616151">
    <property type="component" value="Unassembled WGS sequence"/>
</dbReference>
<name>A0ACC5R035_9HYPH</name>
<keyword evidence="2" id="KW-1185">Reference proteome</keyword>
<evidence type="ECO:0000313" key="1">
    <source>
        <dbReference type="EMBL" id="MBK1866008.1"/>
    </source>
</evidence>
<dbReference type="EMBL" id="JAENHL010000006">
    <property type="protein sequence ID" value="MBK1866008.1"/>
    <property type="molecule type" value="Genomic_DNA"/>
</dbReference>
<sequence length="385" mass="41822">MKEFLRHILESKLNEDVSRRRFIQGAAGLATLTVLGAPAMAEEKKLGGPLNFLGWDGEHGGNVAKEFLAKNNIQMQASFQSAADEALTRFNTGGRGSMDILTPNKDFQRAILAANTELFQPLDMARIPSAQGLFPAFKDAPWLTRDGKTYGIPMIWGDEPCVYNPAKWDAMPEKYTDFADPKYKGELVLLDDPFGNIWLFAKSLGMKEPNRLTAAELEQVVEAMLKVKPNVVTIGASHGDMADVMVRGDASLGIGGWAYQTLIAKDKGVKLVVGSPAKDGTFFWSDAYALAVDAPNVDNAYAFIDFITLPESNAALAKELGSGCTVEKAFDLIDASVRDIYPYDNVRQPGGGILGTQIVVPPQNPEGDIVGSAAWVEAWQKFKVA</sequence>
<evidence type="ECO:0000313" key="2">
    <source>
        <dbReference type="Proteomes" id="UP000616151"/>
    </source>
</evidence>
<proteinExistence type="predicted"/>
<accession>A0ACC5R035</accession>
<protein>
    <submittedName>
        <fullName evidence="1">Extracellular solute-binding protein</fullName>
    </submittedName>
</protein>
<comment type="caution">
    <text evidence="1">The sequence shown here is derived from an EMBL/GenBank/DDBJ whole genome shotgun (WGS) entry which is preliminary data.</text>
</comment>
<gene>
    <name evidence="1" type="ORF">JHL16_06555</name>
</gene>